<protein>
    <submittedName>
        <fullName evidence="1">Uncharacterized protein</fullName>
    </submittedName>
</protein>
<comment type="caution">
    <text evidence="1">The sequence shown here is derived from an EMBL/GenBank/DDBJ whole genome shotgun (WGS) entry which is preliminary data.</text>
</comment>
<dbReference type="Proteomes" id="UP000499080">
    <property type="component" value="Unassembled WGS sequence"/>
</dbReference>
<evidence type="ECO:0000313" key="2">
    <source>
        <dbReference type="Proteomes" id="UP000499080"/>
    </source>
</evidence>
<reference evidence="1 2" key="1">
    <citation type="journal article" date="2019" name="Sci. Rep.">
        <title>Orb-weaving spider Araneus ventricosus genome elucidates the spidroin gene catalogue.</title>
        <authorList>
            <person name="Kono N."/>
            <person name="Nakamura H."/>
            <person name="Ohtoshi R."/>
            <person name="Moran D.A.P."/>
            <person name="Shinohara A."/>
            <person name="Yoshida Y."/>
            <person name="Fujiwara M."/>
            <person name="Mori M."/>
            <person name="Tomita M."/>
            <person name="Arakawa K."/>
        </authorList>
    </citation>
    <scope>NUCLEOTIDE SEQUENCE [LARGE SCALE GENOMIC DNA]</scope>
</reference>
<organism evidence="1 2">
    <name type="scientific">Araneus ventricosus</name>
    <name type="common">Orbweaver spider</name>
    <name type="synonym">Epeira ventricosa</name>
    <dbReference type="NCBI Taxonomy" id="182803"/>
    <lineage>
        <taxon>Eukaryota</taxon>
        <taxon>Metazoa</taxon>
        <taxon>Ecdysozoa</taxon>
        <taxon>Arthropoda</taxon>
        <taxon>Chelicerata</taxon>
        <taxon>Arachnida</taxon>
        <taxon>Araneae</taxon>
        <taxon>Araneomorphae</taxon>
        <taxon>Entelegynae</taxon>
        <taxon>Araneoidea</taxon>
        <taxon>Araneidae</taxon>
        <taxon>Araneus</taxon>
    </lineage>
</organism>
<dbReference type="EMBL" id="BGPR01006855">
    <property type="protein sequence ID" value="GBN22365.1"/>
    <property type="molecule type" value="Genomic_DNA"/>
</dbReference>
<dbReference type="AlphaFoldDB" id="A0A4Y2M5K1"/>
<gene>
    <name evidence="1" type="ORF">AVEN_186222_1</name>
</gene>
<accession>A0A4Y2M5K1</accession>
<evidence type="ECO:0000313" key="1">
    <source>
        <dbReference type="EMBL" id="GBN22365.1"/>
    </source>
</evidence>
<name>A0A4Y2M5K1_ARAVE</name>
<sequence>MLPNVKIKISCALYSIVQGWRTNGTRAIDGTRHIILGTPPITKFTMKYDEEKTQFRANQSKHGNPSRHNNQLGVVKDIPIGACSGIGFYAGGGQEARSFVIVVTSWTAIANDA</sequence>
<keyword evidence="2" id="KW-1185">Reference proteome</keyword>
<proteinExistence type="predicted"/>